<dbReference type="MEROPS" id="C01.065"/>
<dbReference type="PANTHER" id="PTHR12411">
    <property type="entry name" value="CYSTEINE PROTEASE FAMILY C1-RELATED"/>
    <property type="match status" value="1"/>
</dbReference>
<gene>
    <name evidence="17" type="ORF">ARALYDRAFT_472321</name>
</gene>
<name>D7KJ66_ARALL</name>
<dbReference type="Gene3D" id="3.90.70.10">
    <property type="entry name" value="Cysteine proteinases"/>
    <property type="match status" value="1"/>
</dbReference>
<keyword evidence="11" id="KW-0865">Zymogen</keyword>
<evidence type="ECO:0000256" key="8">
    <source>
        <dbReference type="ARBA" id="ARBA00022801"/>
    </source>
</evidence>
<keyword evidence="4" id="KW-1003">Cell membrane</keyword>
<keyword evidence="13" id="KW-0325">Glycoprotein</keyword>
<evidence type="ECO:0000259" key="15">
    <source>
        <dbReference type="SMART" id="SM00645"/>
    </source>
</evidence>
<keyword evidence="10" id="KW-0472">Membrane</keyword>
<evidence type="ECO:0000256" key="14">
    <source>
        <dbReference type="SAM" id="SignalP"/>
    </source>
</evidence>
<evidence type="ECO:0000256" key="4">
    <source>
        <dbReference type="ARBA" id="ARBA00022475"/>
    </source>
</evidence>
<dbReference type="InterPro" id="IPR039417">
    <property type="entry name" value="Peptidase_C1A_papain-like"/>
</dbReference>
<dbReference type="GO" id="GO:0008234">
    <property type="term" value="F:cysteine-type peptidase activity"/>
    <property type="evidence" value="ECO:0007669"/>
    <property type="project" value="UniProtKB-KW"/>
</dbReference>
<dbReference type="CDD" id="cd02248">
    <property type="entry name" value="Peptidase_C1A"/>
    <property type="match status" value="1"/>
</dbReference>
<dbReference type="HOGENOM" id="CLU_012184_1_0_1"/>
<evidence type="ECO:0000256" key="5">
    <source>
        <dbReference type="ARBA" id="ARBA00022554"/>
    </source>
</evidence>
<keyword evidence="12" id="KW-1015">Disulfide bond</keyword>
<dbReference type="eggNOG" id="KOG1543">
    <property type="taxonomic scope" value="Eukaryota"/>
</dbReference>
<dbReference type="InterPro" id="IPR025661">
    <property type="entry name" value="Pept_asp_AS"/>
</dbReference>
<dbReference type="SUPFAM" id="SSF54001">
    <property type="entry name" value="Cysteine proteinases"/>
    <property type="match status" value="1"/>
</dbReference>
<dbReference type="PROSITE" id="PS00639">
    <property type="entry name" value="THIOL_PROTEASE_HIS"/>
    <property type="match status" value="1"/>
</dbReference>
<proteinExistence type="inferred from homology"/>
<evidence type="ECO:0000256" key="12">
    <source>
        <dbReference type="ARBA" id="ARBA00023157"/>
    </source>
</evidence>
<evidence type="ECO:0000313" key="17">
    <source>
        <dbReference type="EMBL" id="EFH66672.1"/>
    </source>
</evidence>
<evidence type="ECO:0000256" key="2">
    <source>
        <dbReference type="ARBA" id="ARBA00004236"/>
    </source>
</evidence>
<dbReference type="InterPro" id="IPR013128">
    <property type="entry name" value="Peptidase_C1A"/>
</dbReference>
<evidence type="ECO:0000256" key="3">
    <source>
        <dbReference type="ARBA" id="ARBA00008455"/>
    </source>
</evidence>
<dbReference type="STRING" id="81972.D7KJ66"/>
<dbReference type="PRINTS" id="PR00705">
    <property type="entry name" value="PAPAIN"/>
</dbReference>
<dbReference type="InterPro" id="IPR000668">
    <property type="entry name" value="Peptidase_C1A_C"/>
</dbReference>
<evidence type="ECO:0000256" key="10">
    <source>
        <dbReference type="ARBA" id="ARBA00023136"/>
    </source>
</evidence>
<dbReference type="PROSITE" id="PS00139">
    <property type="entry name" value="THIOL_PROTEASE_CYS"/>
    <property type="match status" value="1"/>
</dbReference>
<evidence type="ECO:0000256" key="1">
    <source>
        <dbReference type="ARBA" id="ARBA00004116"/>
    </source>
</evidence>
<evidence type="ECO:0000259" key="16">
    <source>
        <dbReference type="SMART" id="SM00848"/>
    </source>
</evidence>
<dbReference type="Pfam" id="PF00112">
    <property type="entry name" value="Peptidase_C1"/>
    <property type="match status" value="1"/>
</dbReference>
<dbReference type="SMART" id="SM00848">
    <property type="entry name" value="Inhibitor_I29"/>
    <property type="match status" value="1"/>
</dbReference>
<dbReference type="GO" id="GO:0005886">
    <property type="term" value="C:plasma membrane"/>
    <property type="evidence" value="ECO:0007669"/>
    <property type="project" value="UniProtKB-SubCell"/>
</dbReference>
<sequence length="357" mass="39822">MALSSPSRILCFPLALSAATLSLSVAASHDYSIVGYSPEDLESHDKLIELFENWISNFEKAYETVEEKLLRFEVFKDNLKHIDETNKKVKSYWLGLNEFADLSHEEFKKMYLGLKTDIVRRDEERSYAEFAYRDVEAVPKSVDWRKKGAVAEVKNQGSCGSCWAFSTVAAVEGINKIVTGNLTTLSEQELIDCDTTYNNGCNGGLMDYAFEYIVKNGGLRKEEDYPYSMEEGTCEMQKDESETVTIDGHQDVPTNDEKSLLKALAHQPLSVAIDASGREFQFYSGVSVFDGRCGVDLDHGVAAVGYGSSKGSDYIIVKNSWGPKWGEKGYIRLKRNTGKPEGLCGINKMASFPTKTK</sequence>
<reference evidence="18" key="1">
    <citation type="journal article" date="2011" name="Nat. Genet.">
        <title>The Arabidopsis lyrata genome sequence and the basis of rapid genome size change.</title>
        <authorList>
            <person name="Hu T.T."/>
            <person name="Pattyn P."/>
            <person name="Bakker E.G."/>
            <person name="Cao J."/>
            <person name="Cheng J.-F."/>
            <person name="Clark R.M."/>
            <person name="Fahlgren N."/>
            <person name="Fawcett J.A."/>
            <person name="Grimwood J."/>
            <person name="Gundlach H."/>
            <person name="Haberer G."/>
            <person name="Hollister J.D."/>
            <person name="Ossowski S."/>
            <person name="Ottilar R.P."/>
            <person name="Salamov A.A."/>
            <person name="Schneeberger K."/>
            <person name="Spannagl M."/>
            <person name="Wang X."/>
            <person name="Yang L."/>
            <person name="Nasrallah M.E."/>
            <person name="Bergelson J."/>
            <person name="Carrington J.C."/>
            <person name="Gaut B.S."/>
            <person name="Schmutz J."/>
            <person name="Mayer K.F.X."/>
            <person name="Van de Peer Y."/>
            <person name="Grigoriev I.V."/>
            <person name="Nordborg M."/>
            <person name="Weigel D."/>
            <person name="Guo Y.-L."/>
        </authorList>
    </citation>
    <scope>NUCLEOTIDE SEQUENCE [LARGE SCALE GENOMIC DNA]</scope>
    <source>
        <strain evidence="18">cv. MN47</strain>
    </source>
</reference>
<dbReference type="GO" id="GO:0005773">
    <property type="term" value="C:vacuole"/>
    <property type="evidence" value="ECO:0007669"/>
    <property type="project" value="UniProtKB-SubCell"/>
</dbReference>
<dbReference type="FunFam" id="3.90.70.10:FF:000055">
    <property type="entry name" value="cysteine protease XCP2"/>
    <property type="match status" value="1"/>
</dbReference>
<dbReference type="GO" id="GO:0042742">
    <property type="term" value="P:defense response to bacterium"/>
    <property type="evidence" value="ECO:0007669"/>
    <property type="project" value="EnsemblPlants"/>
</dbReference>
<feature type="chain" id="PRO_5018732237" evidence="14">
    <location>
        <begin position="27"/>
        <end position="357"/>
    </location>
</feature>
<dbReference type="GO" id="GO:0010623">
    <property type="term" value="P:programmed cell death involved in cell development"/>
    <property type="evidence" value="ECO:0007669"/>
    <property type="project" value="EnsemblPlants"/>
</dbReference>
<organism evidence="18">
    <name type="scientific">Arabidopsis lyrata subsp. lyrata</name>
    <name type="common">Lyre-leaved rock-cress</name>
    <dbReference type="NCBI Taxonomy" id="81972"/>
    <lineage>
        <taxon>Eukaryota</taxon>
        <taxon>Viridiplantae</taxon>
        <taxon>Streptophyta</taxon>
        <taxon>Embryophyta</taxon>
        <taxon>Tracheophyta</taxon>
        <taxon>Spermatophyta</taxon>
        <taxon>Magnoliopsida</taxon>
        <taxon>eudicotyledons</taxon>
        <taxon>Gunneridae</taxon>
        <taxon>Pentapetalae</taxon>
        <taxon>rosids</taxon>
        <taxon>malvids</taxon>
        <taxon>Brassicales</taxon>
        <taxon>Brassicaceae</taxon>
        <taxon>Camelineae</taxon>
        <taxon>Arabidopsis</taxon>
    </lineage>
</organism>
<evidence type="ECO:0000313" key="18">
    <source>
        <dbReference type="Proteomes" id="UP000008694"/>
    </source>
</evidence>
<keyword evidence="5" id="KW-0926">Vacuole</keyword>
<keyword evidence="7 14" id="KW-0732">Signal</keyword>
<protein>
    <submittedName>
        <fullName evidence="17">Uncharacterized protein</fullName>
    </submittedName>
</protein>
<feature type="signal peptide" evidence="14">
    <location>
        <begin position="1"/>
        <end position="26"/>
    </location>
</feature>
<dbReference type="InterPro" id="IPR025660">
    <property type="entry name" value="Pept_his_AS"/>
</dbReference>
<dbReference type="Pfam" id="PF08246">
    <property type="entry name" value="Inhibitor_I29"/>
    <property type="match status" value="1"/>
</dbReference>
<feature type="domain" description="Peptidase C1A papain C-terminal" evidence="15">
    <location>
        <begin position="138"/>
        <end position="354"/>
    </location>
</feature>
<dbReference type="AlphaFoldDB" id="D7KJ66"/>
<dbReference type="InterPro" id="IPR013201">
    <property type="entry name" value="Prot_inhib_I29"/>
</dbReference>
<keyword evidence="9" id="KW-0788">Thiol protease</keyword>
<dbReference type="Gramene" id="fgenesh2_kg.1__2275__AT1G20850.1">
    <property type="protein sequence ID" value="fgenesh2_kg.1__2275__AT1G20850.1"/>
    <property type="gene ID" value="fgenesh2_kg.1__2275__AT1G20850.1"/>
</dbReference>
<comment type="similarity">
    <text evidence="3">Belongs to the peptidase C1 family.</text>
</comment>
<keyword evidence="18" id="KW-1185">Reference proteome</keyword>
<evidence type="ECO:0000256" key="9">
    <source>
        <dbReference type="ARBA" id="ARBA00022807"/>
    </source>
</evidence>
<dbReference type="PROSITE" id="PS00640">
    <property type="entry name" value="THIOL_PROTEASE_ASN"/>
    <property type="match status" value="1"/>
</dbReference>
<evidence type="ECO:0000256" key="7">
    <source>
        <dbReference type="ARBA" id="ARBA00022729"/>
    </source>
</evidence>
<dbReference type="Proteomes" id="UP000008694">
    <property type="component" value="Unassembled WGS sequence"/>
</dbReference>
<dbReference type="EMBL" id="GL348713">
    <property type="protein sequence ID" value="EFH66672.1"/>
    <property type="molecule type" value="Genomic_DNA"/>
</dbReference>
<dbReference type="InterPro" id="IPR038765">
    <property type="entry name" value="Papain-like_cys_pep_sf"/>
</dbReference>
<dbReference type="InterPro" id="IPR000169">
    <property type="entry name" value="Pept_cys_AS"/>
</dbReference>
<comment type="subcellular location">
    <subcellularLocation>
        <location evidence="2">Cell membrane</location>
    </subcellularLocation>
    <subcellularLocation>
        <location evidence="1">Vacuole</location>
    </subcellularLocation>
</comment>
<evidence type="ECO:0000256" key="11">
    <source>
        <dbReference type="ARBA" id="ARBA00023145"/>
    </source>
</evidence>
<evidence type="ECO:0000256" key="13">
    <source>
        <dbReference type="ARBA" id="ARBA00023180"/>
    </source>
</evidence>
<keyword evidence="6" id="KW-0645">Protease</keyword>
<keyword evidence="8" id="KW-0378">Hydrolase</keyword>
<dbReference type="GO" id="GO:0006508">
    <property type="term" value="P:proteolysis"/>
    <property type="evidence" value="ECO:0007669"/>
    <property type="project" value="UniProtKB-KW"/>
</dbReference>
<evidence type="ECO:0000256" key="6">
    <source>
        <dbReference type="ARBA" id="ARBA00022670"/>
    </source>
</evidence>
<dbReference type="SMART" id="SM00645">
    <property type="entry name" value="Pept_C1"/>
    <property type="match status" value="1"/>
</dbReference>
<accession>D7KJ66</accession>
<feature type="domain" description="Cathepsin propeptide inhibitor" evidence="16">
    <location>
        <begin position="51"/>
        <end position="107"/>
    </location>
</feature>